<evidence type="ECO:0000256" key="1">
    <source>
        <dbReference type="SAM" id="MobiDB-lite"/>
    </source>
</evidence>
<reference evidence="3 4" key="1">
    <citation type="submission" date="2023-08" db="EMBL/GenBank/DDBJ databases">
        <title>The whole genome sequence of Lysobacter yananisis.</title>
        <authorList>
            <person name="Sun H."/>
        </authorList>
    </citation>
    <scope>NUCLEOTIDE SEQUENCE [LARGE SCALE GENOMIC DNA]</scope>
    <source>
        <strain evidence="3 4">SNNU513</strain>
    </source>
</reference>
<dbReference type="RefSeq" id="WP_309153133.1">
    <property type="nucleotide sequence ID" value="NZ_CP133568.1"/>
</dbReference>
<evidence type="ECO:0008006" key="5">
    <source>
        <dbReference type="Google" id="ProtNLM"/>
    </source>
</evidence>
<accession>A0ABY9PF14</accession>
<keyword evidence="2" id="KW-1133">Transmembrane helix</keyword>
<keyword evidence="2" id="KW-0812">Transmembrane</keyword>
<proteinExistence type="predicted"/>
<protein>
    <recommendedName>
        <fullName evidence="5">RNA polymerase sigma factor 70 region 4 type 2 domain-containing protein</fullName>
    </recommendedName>
</protein>
<dbReference type="Proteomes" id="UP001229313">
    <property type="component" value="Chromosome"/>
</dbReference>
<keyword evidence="2" id="KW-0472">Membrane</keyword>
<dbReference type="EMBL" id="CP133568">
    <property type="protein sequence ID" value="WMT04959.1"/>
    <property type="molecule type" value="Genomic_DNA"/>
</dbReference>
<sequence>MSSTPPAPGPSTPRTDAPAAPAALSAFLRGIERRGAVLAELQAGDAAAGDAALVAAMAGFRSLAAETALNEWPARFWSLLLTQPGLRQRTAVAIALDATDRLGELGSGPRAALLLRLAAGLAEPEAAAVLHVAPATYRMALQRALPRHADGRADPQAWQQLREQIHRRIKTLPPERLQRLAQARDAALRNAAPGAVPPGRRAPAPARPRPRWLMPLLWSLLALCALAFAATFWWAAGLPGGWLSDGPDGVTVAPLAEGSGPAERYSRDAGLIADGDFGLLADPQGEAASAAVDFDSWLAARDAGTIPAVAAPPAEPAATPAPVGNDRAGLETDAQEGE</sequence>
<name>A0ABY9PF14_9GAMM</name>
<organism evidence="3 4">
    <name type="scientific">Lysobacter yananisis</name>
    <dbReference type="NCBI Taxonomy" id="1003114"/>
    <lineage>
        <taxon>Bacteria</taxon>
        <taxon>Pseudomonadati</taxon>
        <taxon>Pseudomonadota</taxon>
        <taxon>Gammaproteobacteria</taxon>
        <taxon>Lysobacterales</taxon>
        <taxon>Lysobacteraceae</taxon>
        <taxon>Lysobacter</taxon>
    </lineage>
</organism>
<keyword evidence="4" id="KW-1185">Reference proteome</keyword>
<gene>
    <name evidence="3" type="ORF">RDV84_08980</name>
</gene>
<feature type="transmembrane region" description="Helical" evidence="2">
    <location>
        <begin position="216"/>
        <end position="236"/>
    </location>
</feature>
<feature type="compositionally biased region" description="Low complexity" evidence="1">
    <location>
        <begin position="309"/>
        <end position="322"/>
    </location>
</feature>
<evidence type="ECO:0000256" key="2">
    <source>
        <dbReference type="SAM" id="Phobius"/>
    </source>
</evidence>
<evidence type="ECO:0000313" key="4">
    <source>
        <dbReference type="Proteomes" id="UP001229313"/>
    </source>
</evidence>
<evidence type="ECO:0000313" key="3">
    <source>
        <dbReference type="EMBL" id="WMT04959.1"/>
    </source>
</evidence>
<feature type="region of interest" description="Disordered" evidence="1">
    <location>
        <begin position="309"/>
        <end position="338"/>
    </location>
</feature>